<dbReference type="InterPro" id="IPR037066">
    <property type="entry name" value="Plug_dom_sf"/>
</dbReference>
<evidence type="ECO:0000259" key="14">
    <source>
        <dbReference type="Pfam" id="PF00593"/>
    </source>
</evidence>
<gene>
    <name evidence="16" type="ORF">GCM10011343_06700</name>
</gene>
<proteinExistence type="inferred from homology"/>
<dbReference type="InterPro" id="IPR000531">
    <property type="entry name" value="Beta-barrel_TonB"/>
</dbReference>
<organism evidence="16 17">
    <name type="scientific">Flavobacterium orientale</name>
    <dbReference type="NCBI Taxonomy" id="1756020"/>
    <lineage>
        <taxon>Bacteria</taxon>
        <taxon>Pseudomonadati</taxon>
        <taxon>Bacteroidota</taxon>
        <taxon>Flavobacteriia</taxon>
        <taxon>Flavobacteriales</taxon>
        <taxon>Flavobacteriaceae</taxon>
        <taxon>Flavobacterium</taxon>
    </lineage>
</organism>
<evidence type="ECO:0000256" key="13">
    <source>
        <dbReference type="RuleBase" id="RU003357"/>
    </source>
</evidence>
<dbReference type="AlphaFoldDB" id="A0A916XWW8"/>
<evidence type="ECO:0000256" key="12">
    <source>
        <dbReference type="PROSITE-ProRule" id="PRU01360"/>
    </source>
</evidence>
<name>A0A916XWW8_9FLAO</name>
<sequence length="737" mass="83791">MKTLFNYHQNGSKSLSRYCLAGLLFYSFSGFSQETVVDTIKAKEISLDEVLVGAVRVTAQTPVTFSNLTKKEFQSRNLGQDIPIMMNYLPSVVTTTDAGAGVGYTGIRVRGSDATRVNVTINGIPYNDSESQGTFWVNMPDFASSTESLQLQRGVGTSTNGAGAFGASLNILTDSYAQEASGEISNSFGSFNTRKHTLKFSTGMMNDKFEIAGRLSTIYSDGYIDRAFSDLKSYFLQGTYVGETTLIKGLVFGGNQKTYQAWYGLEDPELLQKNRTFNVAGMYFDEEGKMKFYDNETDNYQQDHYQLHWNERWNENWSTNLAFHYTMGKGYFEQYKEDEDFADYGLSPITLGGETIDVTDLIRRRWLDNNFYGTTFSANYKKEKVDLILGGGINNYEGAHFGEIIWARYASQSEIRDRYYDDFSTKRDINLFSKLNYQVTEKWRLFGDVQYRNVNFTANGADTGIVDDTFHFFNPKAGVTYTLNQKNNFYLSYAQANREPNRNDYENGNPRPEQLHDVELGWRHVTEKTQLNVNGYFMKYKDQLVLTGELNDVGAPIRANSGDSYRIGLEVDATLKLTEKWFLQPNVTLSQNKNQDFVFQRDGVLENLGTTNIAFSPNFIAANRLTFIPIKNLQLSFLSKFVGEQYMGNIDAESSKLDSYFVNDLNISYEITFNKVFKSMRFNALVNNIFDLKYESNGYFYTYDDDFSNPGTISTIEGAGFYPQAGINFLIGLTLLF</sequence>
<comment type="subcellular location">
    <subcellularLocation>
        <location evidence="1 12">Cell outer membrane</location>
        <topology evidence="1 12">Multi-pass membrane protein</topology>
    </subcellularLocation>
</comment>
<evidence type="ECO:0000256" key="2">
    <source>
        <dbReference type="ARBA" id="ARBA00022448"/>
    </source>
</evidence>
<comment type="similarity">
    <text evidence="12 13">Belongs to the TonB-dependent receptor family.</text>
</comment>
<dbReference type="Gene3D" id="2.170.130.10">
    <property type="entry name" value="TonB-dependent receptor, plug domain"/>
    <property type="match status" value="1"/>
</dbReference>
<dbReference type="SUPFAM" id="SSF56935">
    <property type="entry name" value="Porins"/>
    <property type="match status" value="1"/>
</dbReference>
<dbReference type="PROSITE" id="PS52016">
    <property type="entry name" value="TONB_DEPENDENT_REC_3"/>
    <property type="match status" value="1"/>
</dbReference>
<dbReference type="InterPro" id="IPR036942">
    <property type="entry name" value="Beta-barrel_TonB_sf"/>
</dbReference>
<dbReference type="InterPro" id="IPR039426">
    <property type="entry name" value="TonB-dep_rcpt-like"/>
</dbReference>
<dbReference type="PANTHER" id="PTHR32552">
    <property type="entry name" value="FERRICHROME IRON RECEPTOR-RELATED"/>
    <property type="match status" value="1"/>
</dbReference>
<keyword evidence="8" id="KW-0406">Ion transport</keyword>
<protein>
    <submittedName>
        <fullName evidence="16">TonB-dependent receptor</fullName>
    </submittedName>
</protein>
<evidence type="ECO:0000256" key="9">
    <source>
        <dbReference type="ARBA" id="ARBA00023077"/>
    </source>
</evidence>
<dbReference type="Gene3D" id="2.40.170.20">
    <property type="entry name" value="TonB-dependent receptor, beta-barrel domain"/>
    <property type="match status" value="1"/>
</dbReference>
<dbReference type="Proteomes" id="UP000625735">
    <property type="component" value="Unassembled WGS sequence"/>
</dbReference>
<accession>A0A916XWW8</accession>
<evidence type="ECO:0000256" key="6">
    <source>
        <dbReference type="ARBA" id="ARBA00022729"/>
    </source>
</evidence>
<feature type="domain" description="TonB-dependent receptor plug" evidence="15">
    <location>
        <begin position="60"/>
        <end position="167"/>
    </location>
</feature>
<keyword evidence="3 12" id="KW-1134">Transmembrane beta strand</keyword>
<dbReference type="Pfam" id="PF07715">
    <property type="entry name" value="Plug"/>
    <property type="match status" value="1"/>
</dbReference>
<evidence type="ECO:0000256" key="3">
    <source>
        <dbReference type="ARBA" id="ARBA00022452"/>
    </source>
</evidence>
<keyword evidence="16" id="KW-0675">Receptor</keyword>
<keyword evidence="2 12" id="KW-0813">Transport</keyword>
<keyword evidence="11 12" id="KW-0998">Cell outer membrane</keyword>
<feature type="domain" description="TonB-dependent receptor-like beta-barrel" evidence="14">
    <location>
        <begin position="279"/>
        <end position="689"/>
    </location>
</feature>
<dbReference type="EMBL" id="BMFG01000002">
    <property type="protein sequence ID" value="GGD18772.1"/>
    <property type="molecule type" value="Genomic_DNA"/>
</dbReference>
<dbReference type="RefSeq" id="WP_188361112.1">
    <property type="nucleotide sequence ID" value="NZ_BMFG01000002.1"/>
</dbReference>
<keyword evidence="5 12" id="KW-0812">Transmembrane</keyword>
<evidence type="ECO:0000313" key="17">
    <source>
        <dbReference type="Proteomes" id="UP000625735"/>
    </source>
</evidence>
<keyword evidence="10 12" id="KW-0472">Membrane</keyword>
<keyword evidence="6" id="KW-0732">Signal</keyword>
<evidence type="ECO:0000256" key="10">
    <source>
        <dbReference type="ARBA" id="ARBA00023136"/>
    </source>
</evidence>
<dbReference type="GO" id="GO:0015344">
    <property type="term" value="F:siderophore uptake transmembrane transporter activity"/>
    <property type="evidence" value="ECO:0007669"/>
    <property type="project" value="TreeGrafter"/>
</dbReference>
<dbReference type="PANTHER" id="PTHR32552:SF68">
    <property type="entry name" value="FERRICHROME OUTER MEMBRANE TRANSPORTER_PHAGE RECEPTOR"/>
    <property type="match status" value="1"/>
</dbReference>
<evidence type="ECO:0000313" key="16">
    <source>
        <dbReference type="EMBL" id="GGD18772.1"/>
    </source>
</evidence>
<reference evidence="16" key="2">
    <citation type="submission" date="2020-09" db="EMBL/GenBank/DDBJ databases">
        <authorList>
            <person name="Sun Q."/>
            <person name="Zhou Y."/>
        </authorList>
    </citation>
    <scope>NUCLEOTIDE SEQUENCE</scope>
    <source>
        <strain evidence="16">CGMCC 1.12506</strain>
    </source>
</reference>
<evidence type="ECO:0000259" key="15">
    <source>
        <dbReference type="Pfam" id="PF07715"/>
    </source>
</evidence>
<evidence type="ECO:0000256" key="8">
    <source>
        <dbReference type="ARBA" id="ARBA00023065"/>
    </source>
</evidence>
<reference evidence="16" key="1">
    <citation type="journal article" date="2014" name="Int. J. Syst. Evol. Microbiol.">
        <title>Complete genome sequence of Corynebacterium casei LMG S-19264T (=DSM 44701T), isolated from a smear-ripened cheese.</title>
        <authorList>
            <consortium name="US DOE Joint Genome Institute (JGI-PGF)"/>
            <person name="Walter F."/>
            <person name="Albersmeier A."/>
            <person name="Kalinowski J."/>
            <person name="Ruckert C."/>
        </authorList>
    </citation>
    <scope>NUCLEOTIDE SEQUENCE</scope>
    <source>
        <strain evidence="16">CGMCC 1.12506</strain>
    </source>
</reference>
<dbReference type="GO" id="GO:0009279">
    <property type="term" value="C:cell outer membrane"/>
    <property type="evidence" value="ECO:0007669"/>
    <property type="project" value="UniProtKB-SubCell"/>
</dbReference>
<dbReference type="Pfam" id="PF00593">
    <property type="entry name" value="TonB_dep_Rec_b-barrel"/>
    <property type="match status" value="1"/>
</dbReference>
<comment type="caution">
    <text evidence="16">The sequence shown here is derived from an EMBL/GenBank/DDBJ whole genome shotgun (WGS) entry which is preliminary data.</text>
</comment>
<keyword evidence="17" id="KW-1185">Reference proteome</keyword>
<keyword evidence="9 13" id="KW-0798">TonB box</keyword>
<evidence type="ECO:0000256" key="4">
    <source>
        <dbReference type="ARBA" id="ARBA00022496"/>
    </source>
</evidence>
<keyword evidence="4" id="KW-0410">Iron transport</keyword>
<evidence type="ECO:0000256" key="11">
    <source>
        <dbReference type="ARBA" id="ARBA00023237"/>
    </source>
</evidence>
<evidence type="ECO:0000256" key="1">
    <source>
        <dbReference type="ARBA" id="ARBA00004571"/>
    </source>
</evidence>
<dbReference type="InterPro" id="IPR012910">
    <property type="entry name" value="Plug_dom"/>
</dbReference>
<evidence type="ECO:0000256" key="7">
    <source>
        <dbReference type="ARBA" id="ARBA00023004"/>
    </source>
</evidence>
<keyword evidence="7" id="KW-0408">Iron</keyword>
<evidence type="ECO:0000256" key="5">
    <source>
        <dbReference type="ARBA" id="ARBA00022692"/>
    </source>
</evidence>